<organism evidence="1 2">
    <name type="scientific">Mycena pura</name>
    <dbReference type="NCBI Taxonomy" id="153505"/>
    <lineage>
        <taxon>Eukaryota</taxon>
        <taxon>Fungi</taxon>
        <taxon>Dikarya</taxon>
        <taxon>Basidiomycota</taxon>
        <taxon>Agaricomycotina</taxon>
        <taxon>Agaricomycetes</taxon>
        <taxon>Agaricomycetidae</taxon>
        <taxon>Agaricales</taxon>
        <taxon>Marasmiineae</taxon>
        <taxon>Mycenaceae</taxon>
        <taxon>Mycena</taxon>
    </lineage>
</organism>
<gene>
    <name evidence="1" type="ORF">GGX14DRAFT_633065</name>
</gene>
<protein>
    <submittedName>
        <fullName evidence="1">Uncharacterized protein</fullName>
    </submittedName>
</protein>
<dbReference type="EMBL" id="JARJCW010000032">
    <property type="protein sequence ID" value="KAJ7208962.1"/>
    <property type="molecule type" value="Genomic_DNA"/>
</dbReference>
<keyword evidence="2" id="KW-1185">Reference proteome</keyword>
<proteinExistence type="predicted"/>
<dbReference type="AlphaFoldDB" id="A0AAD6VCW8"/>
<evidence type="ECO:0000313" key="2">
    <source>
        <dbReference type="Proteomes" id="UP001219525"/>
    </source>
</evidence>
<dbReference type="Gene3D" id="3.80.10.10">
    <property type="entry name" value="Ribonuclease Inhibitor"/>
    <property type="match status" value="1"/>
</dbReference>
<reference evidence="1" key="1">
    <citation type="submission" date="2023-03" db="EMBL/GenBank/DDBJ databases">
        <title>Massive genome expansion in bonnet fungi (Mycena s.s.) driven by repeated elements and novel gene families across ecological guilds.</title>
        <authorList>
            <consortium name="Lawrence Berkeley National Laboratory"/>
            <person name="Harder C.B."/>
            <person name="Miyauchi S."/>
            <person name="Viragh M."/>
            <person name="Kuo A."/>
            <person name="Thoen E."/>
            <person name="Andreopoulos B."/>
            <person name="Lu D."/>
            <person name="Skrede I."/>
            <person name="Drula E."/>
            <person name="Henrissat B."/>
            <person name="Morin E."/>
            <person name="Kohler A."/>
            <person name="Barry K."/>
            <person name="LaButti K."/>
            <person name="Morin E."/>
            <person name="Salamov A."/>
            <person name="Lipzen A."/>
            <person name="Mereny Z."/>
            <person name="Hegedus B."/>
            <person name="Baldrian P."/>
            <person name="Stursova M."/>
            <person name="Weitz H."/>
            <person name="Taylor A."/>
            <person name="Grigoriev I.V."/>
            <person name="Nagy L.G."/>
            <person name="Martin F."/>
            <person name="Kauserud H."/>
        </authorList>
    </citation>
    <scope>NUCLEOTIDE SEQUENCE</scope>
    <source>
        <strain evidence="1">9144</strain>
    </source>
</reference>
<dbReference type="SUPFAM" id="SSF52047">
    <property type="entry name" value="RNI-like"/>
    <property type="match status" value="1"/>
</dbReference>
<sequence>MTAIPKPNTIKALTLKSSTDDSFYSNEARTFEEFSEILSRAPQLAPHVRSLSLQFLPGHSSASEAAAALTAILAKLDSINTLAIPMEAIGDESTWSSFSPGVQVALQTALLRPALTTLRLSHLKFDSPTEFVSALTQASQLRELCISEVILKSADDDHTILPSKRLSLHTLKIDCYMTTPQLLRLVARIIDPSRLQHLLTFINPDLEAAACELLASAVNVKYFHIRLEEYSDRAAEHLAINLRPLRELRTLEITLDLHVASFSGDPVWCAKQIIKSTGADAARLDEGGDQVVYGVAEDNGGEEEYKVKDKHELGSGDKRNSVVTNIIFNVDLNDLDQGGHRLTNRTMDHLADMLDDMTGVALNTVTFRIACEREPWVWDIVNKNLRQCFNLLERDPNRPLRIEKVGVVSQFL</sequence>
<accession>A0AAD6VCW8</accession>
<comment type="caution">
    <text evidence="1">The sequence shown here is derived from an EMBL/GenBank/DDBJ whole genome shotgun (WGS) entry which is preliminary data.</text>
</comment>
<name>A0AAD6VCW8_9AGAR</name>
<dbReference type="InterPro" id="IPR032675">
    <property type="entry name" value="LRR_dom_sf"/>
</dbReference>
<dbReference type="Proteomes" id="UP001219525">
    <property type="component" value="Unassembled WGS sequence"/>
</dbReference>
<evidence type="ECO:0000313" key="1">
    <source>
        <dbReference type="EMBL" id="KAJ7208962.1"/>
    </source>
</evidence>